<protein>
    <recommendedName>
        <fullName evidence="4">Chaperone NapD</fullName>
    </recommendedName>
    <alternativeName>
        <fullName evidence="4">NapA signal peptide-binding chaperone NapD</fullName>
    </alternativeName>
</protein>
<keyword evidence="3 4" id="KW-0143">Chaperone</keyword>
<dbReference type="Pfam" id="PF03927">
    <property type="entry name" value="NapD"/>
    <property type="match status" value="1"/>
</dbReference>
<comment type="function">
    <text evidence="4">Chaperone for NapA, the catalytic subunit of the periplasmic nitrate reductase. It binds directly and specifically to the twin-arginine signal peptide of NapA, preventing premature interaction with the Tat translocase and premature export.</text>
</comment>
<dbReference type="InterPro" id="IPR005623">
    <property type="entry name" value="Chaperone_NapD_NO3_reduct"/>
</dbReference>
<dbReference type="PANTHER" id="PTHR38603">
    <property type="entry name" value="CHAPERONE NAPD"/>
    <property type="match status" value="1"/>
</dbReference>
<accession>A0ABS7Y7M4</accession>
<dbReference type="EMBL" id="JAHYBX010000001">
    <property type="protein sequence ID" value="MCA1854405.1"/>
    <property type="molecule type" value="Genomic_DNA"/>
</dbReference>
<dbReference type="PANTHER" id="PTHR38603:SF1">
    <property type="entry name" value="CHAPERONE NAPD"/>
    <property type="match status" value="1"/>
</dbReference>
<comment type="subcellular location">
    <subcellularLocation>
        <location evidence="1 4">Cytoplasm</location>
    </subcellularLocation>
</comment>
<comment type="caution">
    <text evidence="5">The sequence shown here is derived from an EMBL/GenBank/DDBJ whole genome shotgun (WGS) entry which is preliminary data.</text>
</comment>
<name>A0ABS7Y7M4_9BURK</name>
<reference evidence="5 6" key="1">
    <citation type="submission" date="2021-07" db="EMBL/GenBank/DDBJ databases">
        <title>Characterization of Violacein-producing bacteria and related species.</title>
        <authorList>
            <person name="Wilson H.S."/>
            <person name="De Leon M.E."/>
        </authorList>
    </citation>
    <scope>NUCLEOTIDE SEQUENCE [LARGE SCALE GENOMIC DNA]</scope>
    <source>
        <strain evidence="5 6">HSC-2F05</strain>
    </source>
</reference>
<comment type="subunit">
    <text evidence="4">Interacts with the cytoplasmic NapA precursor.</text>
</comment>
<evidence type="ECO:0000256" key="3">
    <source>
        <dbReference type="ARBA" id="ARBA00023186"/>
    </source>
</evidence>
<gene>
    <name evidence="4" type="primary">napD</name>
    <name evidence="5" type="ORF">LE190_00485</name>
</gene>
<dbReference type="Proteomes" id="UP001198602">
    <property type="component" value="Unassembled WGS sequence"/>
</dbReference>
<organism evidence="5 6">
    <name type="scientific">Massilia hydrophila</name>
    <dbReference type="NCBI Taxonomy" id="3044279"/>
    <lineage>
        <taxon>Bacteria</taxon>
        <taxon>Pseudomonadati</taxon>
        <taxon>Pseudomonadota</taxon>
        <taxon>Betaproteobacteria</taxon>
        <taxon>Burkholderiales</taxon>
        <taxon>Oxalobacteraceae</taxon>
        <taxon>Telluria group</taxon>
        <taxon>Massilia</taxon>
    </lineage>
</organism>
<comment type="similarity">
    <text evidence="4">Belongs to the NapD family.</text>
</comment>
<dbReference type="Gene3D" id="3.30.70.920">
    <property type="match status" value="1"/>
</dbReference>
<proteinExistence type="inferred from homology"/>
<keyword evidence="6" id="KW-1185">Reference proteome</keyword>
<evidence type="ECO:0000256" key="4">
    <source>
        <dbReference type="HAMAP-Rule" id="MF_02200"/>
    </source>
</evidence>
<evidence type="ECO:0000256" key="2">
    <source>
        <dbReference type="ARBA" id="ARBA00022490"/>
    </source>
</evidence>
<evidence type="ECO:0000313" key="6">
    <source>
        <dbReference type="Proteomes" id="UP001198602"/>
    </source>
</evidence>
<evidence type="ECO:0000313" key="5">
    <source>
        <dbReference type="EMBL" id="MCA1854405.1"/>
    </source>
</evidence>
<dbReference type="HAMAP" id="MF_02200">
    <property type="entry name" value="NapD"/>
    <property type="match status" value="1"/>
</dbReference>
<sequence length="89" mass="9539">MSEEIHIAGIIVAATRVHAAKVRANLALLPKTIIHVAAEDGRMVVTLETTSTQATLDRMDAIRALPGVLNVALVYQHAEPATAMEEMIP</sequence>
<dbReference type="RefSeq" id="WP_225236882.1">
    <property type="nucleotide sequence ID" value="NZ_JAHYBX010000001.1"/>
</dbReference>
<evidence type="ECO:0000256" key="1">
    <source>
        <dbReference type="ARBA" id="ARBA00004496"/>
    </source>
</evidence>
<keyword evidence="2 4" id="KW-0963">Cytoplasm</keyword>